<gene>
    <name evidence="1" type="ORF">Enr10x_42080</name>
</gene>
<sequence length="300" mass="34732">MSNNSNPPIDSSITWARVRAIFNNPAPPDRVWQSQFDGFDEKLEQLAQTPYDQIDFGDLWYYHHDLAYVKLQPELFAWLFPVCLMDWDQTLQNSESCSHGDSEFHYGILQGNVFETMLTSKQLEEVTLFFRDSLLKRVTSVTRLMEIRNELPSFGWLYRFNSLGVILPDISPIWEGLWSLKHPGQAIAAIQYFSALLYFDDENPLFKSWHTSKLNFWENDSFILGSGWTDNNADYLTTNLTVEFVNVLIQQAAVLLGNTTESQMAEQIKNDLPGCQALLRERVKEFPELLRNPDSRGWTV</sequence>
<reference evidence="1 2" key="1">
    <citation type="submission" date="2019-03" db="EMBL/GenBank/DDBJ databases">
        <title>Deep-cultivation of Planctomycetes and their phenomic and genomic characterization uncovers novel biology.</title>
        <authorList>
            <person name="Wiegand S."/>
            <person name="Jogler M."/>
            <person name="Boedeker C."/>
            <person name="Pinto D."/>
            <person name="Vollmers J."/>
            <person name="Rivas-Marin E."/>
            <person name="Kohn T."/>
            <person name="Peeters S.H."/>
            <person name="Heuer A."/>
            <person name="Rast P."/>
            <person name="Oberbeckmann S."/>
            <person name="Bunk B."/>
            <person name="Jeske O."/>
            <person name="Meyerdierks A."/>
            <person name="Storesund J.E."/>
            <person name="Kallscheuer N."/>
            <person name="Luecker S."/>
            <person name="Lage O.M."/>
            <person name="Pohl T."/>
            <person name="Merkel B.J."/>
            <person name="Hornburger P."/>
            <person name="Mueller R.-W."/>
            <person name="Bruemmer F."/>
            <person name="Labrenz M."/>
            <person name="Spormann A.M."/>
            <person name="Op den Camp H."/>
            <person name="Overmann J."/>
            <person name="Amann R."/>
            <person name="Jetten M.S.M."/>
            <person name="Mascher T."/>
            <person name="Medema M.H."/>
            <person name="Devos D.P."/>
            <person name="Kaster A.-K."/>
            <person name="Ovreas L."/>
            <person name="Rohde M."/>
            <person name="Galperin M.Y."/>
            <person name="Jogler C."/>
        </authorList>
    </citation>
    <scope>NUCLEOTIDE SEQUENCE [LARGE SCALE GENOMIC DNA]</scope>
    <source>
        <strain evidence="1 2">Enr10</strain>
    </source>
</reference>
<dbReference type="AlphaFoldDB" id="A0A517QB55"/>
<evidence type="ECO:0000313" key="1">
    <source>
        <dbReference type="EMBL" id="QDT28862.1"/>
    </source>
</evidence>
<dbReference type="Proteomes" id="UP000315647">
    <property type="component" value="Chromosome"/>
</dbReference>
<dbReference type="EMBL" id="CP037421">
    <property type="protein sequence ID" value="QDT28862.1"/>
    <property type="molecule type" value="Genomic_DNA"/>
</dbReference>
<accession>A0A517QB55</accession>
<name>A0A517QB55_9PLAN</name>
<evidence type="ECO:0000313" key="2">
    <source>
        <dbReference type="Proteomes" id="UP000315647"/>
    </source>
</evidence>
<organism evidence="1 2">
    <name type="scientific">Gimesia panareensis</name>
    <dbReference type="NCBI Taxonomy" id="2527978"/>
    <lineage>
        <taxon>Bacteria</taxon>
        <taxon>Pseudomonadati</taxon>
        <taxon>Planctomycetota</taxon>
        <taxon>Planctomycetia</taxon>
        <taxon>Planctomycetales</taxon>
        <taxon>Planctomycetaceae</taxon>
        <taxon>Gimesia</taxon>
    </lineage>
</organism>
<keyword evidence="2" id="KW-1185">Reference proteome</keyword>
<protein>
    <submittedName>
        <fullName evidence="1">Uncharacterized protein</fullName>
    </submittedName>
</protein>
<proteinExistence type="predicted"/>
<dbReference type="RefSeq" id="WP_145451199.1">
    <property type="nucleotide sequence ID" value="NZ_CP037421.1"/>
</dbReference>